<evidence type="ECO:0000256" key="1">
    <source>
        <dbReference type="SAM" id="MobiDB-lite"/>
    </source>
</evidence>
<feature type="chain" id="PRO_5001819490" evidence="3">
    <location>
        <begin position="42"/>
        <end position="458"/>
    </location>
</feature>
<feature type="region of interest" description="Disordered" evidence="1">
    <location>
        <begin position="330"/>
        <end position="354"/>
    </location>
</feature>
<feature type="transmembrane region" description="Helical" evidence="2">
    <location>
        <begin position="282"/>
        <end position="307"/>
    </location>
</feature>
<feature type="compositionally biased region" description="Acidic residues" evidence="1">
    <location>
        <begin position="448"/>
        <end position="458"/>
    </location>
</feature>
<keyword evidence="3" id="KW-0732">Signal</keyword>
<evidence type="ECO:0000256" key="2">
    <source>
        <dbReference type="SAM" id="Phobius"/>
    </source>
</evidence>
<dbReference type="STRING" id="218140.BPSY_1263"/>
<proteinExistence type="predicted"/>
<protein>
    <submittedName>
        <fullName evidence="4">CDF family cation diffusion facilitator</fullName>
    </submittedName>
</protein>
<dbReference type="EMBL" id="JGZI01000009">
    <property type="protein sequence ID" value="KFI82412.1"/>
    <property type="molecule type" value="Genomic_DNA"/>
</dbReference>
<dbReference type="OrthoDB" id="4775562at2"/>
<keyword evidence="2" id="KW-0812">Transmembrane</keyword>
<accession>A0A087CGL2</accession>
<comment type="caution">
    <text evidence="4">The sequence shown here is derived from an EMBL/GenBank/DDBJ whole genome shotgun (WGS) entry which is preliminary data.</text>
</comment>
<evidence type="ECO:0000313" key="5">
    <source>
        <dbReference type="Proteomes" id="UP000029050"/>
    </source>
</evidence>
<feature type="signal peptide" evidence="3">
    <location>
        <begin position="1"/>
        <end position="41"/>
    </location>
</feature>
<dbReference type="eggNOG" id="ENOG502ZC2Q">
    <property type="taxonomic scope" value="Bacteria"/>
</dbReference>
<organism evidence="4 5">
    <name type="scientific">Bifidobacterium psychraerophilum</name>
    <dbReference type="NCBI Taxonomy" id="218140"/>
    <lineage>
        <taxon>Bacteria</taxon>
        <taxon>Bacillati</taxon>
        <taxon>Actinomycetota</taxon>
        <taxon>Actinomycetes</taxon>
        <taxon>Bifidobacteriales</taxon>
        <taxon>Bifidobacteriaceae</taxon>
        <taxon>Bifidobacterium</taxon>
    </lineage>
</organism>
<name>A0A087CGL2_9BIFI</name>
<feature type="region of interest" description="Disordered" evidence="1">
    <location>
        <begin position="395"/>
        <end position="458"/>
    </location>
</feature>
<gene>
    <name evidence="4" type="ORF">BPSY_1263</name>
</gene>
<keyword evidence="2" id="KW-1133">Transmembrane helix</keyword>
<dbReference type="Proteomes" id="UP000029050">
    <property type="component" value="Unassembled WGS sequence"/>
</dbReference>
<dbReference type="Gene3D" id="2.60.40.230">
    <property type="entry name" value="Neocarzinostatin-like"/>
    <property type="match status" value="1"/>
</dbReference>
<evidence type="ECO:0000313" key="4">
    <source>
        <dbReference type="EMBL" id="KFI82412.1"/>
    </source>
</evidence>
<dbReference type="GeneID" id="98300468"/>
<reference evidence="4 5" key="1">
    <citation type="submission" date="2014-03" db="EMBL/GenBank/DDBJ databases">
        <title>Genomics of Bifidobacteria.</title>
        <authorList>
            <person name="Ventura M."/>
            <person name="Milani C."/>
            <person name="Lugli G.A."/>
        </authorList>
    </citation>
    <scope>NUCLEOTIDE SEQUENCE [LARGE SCALE GENOMIC DNA]</scope>
    <source>
        <strain evidence="4 5">LMG 21775</strain>
    </source>
</reference>
<keyword evidence="2" id="KW-0472">Membrane</keyword>
<dbReference type="RefSeq" id="WP_152596817.1">
    <property type="nucleotide sequence ID" value="NZ_JGZI01000009.1"/>
</dbReference>
<dbReference type="AlphaFoldDB" id="A0A087CGL2"/>
<evidence type="ECO:0000256" key="3">
    <source>
        <dbReference type="SAM" id="SignalP"/>
    </source>
</evidence>
<sequence>MSILPAVFRTSRAGRAALCCMMTLLVVCTAAFSLPVMTASAAGAKVRVTVEGGTMKSDGNTTLDLQGTGFQSIKGGFGGIYVLFGWVSDPQGTSWRPSQGGVTGTNYRYVSDDESNPVGYELFVAFPGSSTESAANGGTLDADGTWNAKLTVPGQRFTSKDRQGNPTAVDCSTSGCGIITIGAHGVVNSSNETFTPVSFAAAASSTASPTSQSSASASGSASSVPSTTASTDAADASQTANGNAGADGEASDTGNADASADEAALLAALAAQSQGSSWTQRLISIALVLLGVSAILLAAGVGGYLAAKSLLLGVSPSALEKEIARRQRRAQSVRTKQEVKTMRTRRRGYRKLAKEQARASDASVDIRSEETTGYPGVLPASAGPVSSPFFAQRQARGDVPGGMAADGQDHAQSSGGGSDGDSLQHTQIITPVIADQMTGTTTRGLLDEGNETLQEEGR</sequence>
<feature type="region of interest" description="Disordered" evidence="1">
    <location>
        <begin position="208"/>
        <end position="256"/>
    </location>
</feature>
<keyword evidence="5" id="KW-1185">Reference proteome</keyword>
<feature type="compositionally biased region" description="Low complexity" evidence="1">
    <location>
        <begin position="208"/>
        <end position="240"/>
    </location>
</feature>
<feature type="compositionally biased region" description="Basic residues" evidence="1">
    <location>
        <begin position="342"/>
        <end position="351"/>
    </location>
</feature>